<proteinExistence type="predicted"/>
<sequence length="129" mass="13456">MAPIVPTAPGAFTTTPVDTANLSGGIVAFAATVASYSLLREQDICHVVTSSVEAAGRPKRSTSLTEDGVVVSIGLAWDQVGATVSVLGLSRYVSVGTSEEGVEAWGCTQTTTIFCKYPDVVKHMWSESC</sequence>
<evidence type="ECO:0000313" key="2">
    <source>
        <dbReference type="Proteomes" id="UP000054928"/>
    </source>
</evidence>
<dbReference type="EMBL" id="CCYD01000645">
    <property type="protein sequence ID" value="CEG42582.1"/>
    <property type="molecule type" value="Genomic_DNA"/>
</dbReference>
<organism evidence="1 2">
    <name type="scientific">Plasmopara halstedii</name>
    <name type="common">Downy mildew of sunflower</name>
    <dbReference type="NCBI Taxonomy" id="4781"/>
    <lineage>
        <taxon>Eukaryota</taxon>
        <taxon>Sar</taxon>
        <taxon>Stramenopiles</taxon>
        <taxon>Oomycota</taxon>
        <taxon>Peronosporomycetes</taxon>
        <taxon>Peronosporales</taxon>
        <taxon>Peronosporaceae</taxon>
        <taxon>Plasmopara</taxon>
    </lineage>
</organism>
<protein>
    <submittedName>
        <fullName evidence="1">Uncharacterized protein</fullName>
    </submittedName>
</protein>
<dbReference type="AlphaFoldDB" id="A0A0P1AMI7"/>
<name>A0A0P1AMI7_PLAHL</name>
<evidence type="ECO:0000313" key="1">
    <source>
        <dbReference type="EMBL" id="CEG42582.1"/>
    </source>
</evidence>
<keyword evidence="2" id="KW-1185">Reference proteome</keyword>
<reference evidence="2" key="1">
    <citation type="submission" date="2014-09" db="EMBL/GenBank/DDBJ databases">
        <authorList>
            <person name="Sharma Rahul"/>
            <person name="Thines Marco"/>
        </authorList>
    </citation>
    <scope>NUCLEOTIDE SEQUENCE [LARGE SCALE GENOMIC DNA]</scope>
</reference>
<dbReference type="Proteomes" id="UP000054928">
    <property type="component" value="Unassembled WGS sequence"/>
</dbReference>
<dbReference type="GeneID" id="36407899"/>
<accession>A0A0P1AMI7</accession>
<dbReference type="RefSeq" id="XP_024578951.1">
    <property type="nucleotide sequence ID" value="XM_024728478.1"/>
</dbReference>